<dbReference type="OrthoDB" id="1436450at2759"/>
<feature type="transmembrane region" description="Helical" evidence="5">
    <location>
        <begin position="299"/>
        <end position="320"/>
    </location>
</feature>
<feature type="transmembrane region" description="Helical" evidence="5">
    <location>
        <begin position="140"/>
        <end position="162"/>
    </location>
</feature>
<accession>M1V6F9</accession>
<dbReference type="KEGG" id="cme:CYME_CMB075C"/>
<keyword evidence="8" id="KW-1185">Reference proteome</keyword>
<dbReference type="InterPro" id="IPR037185">
    <property type="entry name" value="EmrE-like"/>
</dbReference>
<organism evidence="7 8">
    <name type="scientific">Cyanidioschyzon merolae (strain NIES-3377 / 10D)</name>
    <name type="common">Unicellular red alga</name>
    <dbReference type="NCBI Taxonomy" id="280699"/>
    <lineage>
        <taxon>Eukaryota</taxon>
        <taxon>Rhodophyta</taxon>
        <taxon>Bangiophyceae</taxon>
        <taxon>Cyanidiales</taxon>
        <taxon>Cyanidiaceae</taxon>
        <taxon>Cyanidioschyzon</taxon>
    </lineage>
</organism>
<dbReference type="PANTHER" id="PTHR23051">
    <property type="entry name" value="SOLUTE CARRIER FAMILY 35, MEMBER F5"/>
    <property type="match status" value="1"/>
</dbReference>
<evidence type="ECO:0000313" key="8">
    <source>
        <dbReference type="Proteomes" id="UP000007014"/>
    </source>
</evidence>
<evidence type="ECO:0000259" key="6">
    <source>
        <dbReference type="Pfam" id="PF00892"/>
    </source>
</evidence>
<feature type="domain" description="EamA" evidence="6">
    <location>
        <begin position="131"/>
        <end position="190"/>
    </location>
</feature>
<dbReference type="GeneID" id="16992281"/>
<dbReference type="SUPFAM" id="SSF103481">
    <property type="entry name" value="Multidrug resistance efflux transporter EmrE"/>
    <property type="match status" value="2"/>
</dbReference>
<keyword evidence="2 5" id="KW-0812">Transmembrane</keyword>
<dbReference type="RefSeq" id="XP_005535175.1">
    <property type="nucleotide sequence ID" value="XM_005535118.1"/>
</dbReference>
<sequence>MAYTHLYGILLLIAVAVLWVASSELIQIVFREDSFSKPVLYSYLSQSLFVLLFLVPPCKFGAGQLQNATETVVERDFVFRKSVEPGTRDFETASQNLGNQLSLQQGLAERLRSCIGETLQSSWKIAPFWFMSNCLYNLSLTYTSVASSSIISSLSCVFVLIFGSLLKVERFGRLHILAVVLNVGGLCLVSASDASSAGTRTALGDALAFLGAILYAFQTVLIKRQFALQHELKVSRFLGSLGGICLAFGWPIVLICHFCRVESIDFPPRRTLWLMLTNALVGGVLSNYLWALAICYASALAASLALSLTIPFSVLADAILRRTKYGSMYLLGASLVLVGFLMANLRKRDSQDRQDGITSME</sequence>
<dbReference type="eggNOG" id="KOG2765">
    <property type="taxonomic scope" value="Eukaryota"/>
</dbReference>
<dbReference type="AlphaFoldDB" id="M1V6F9"/>
<evidence type="ECO:0000256" key="4">
    <source>
        <dbReference type="ARBA" id="ARBA00023136"/>
    </source>
</evidence>
<keyword evidence="4 5" id="KW-0472">Membrane</keyword>
<dbReference type="GO" id="GO:0016020">
    <property type="term" value="C:membrane"/>
    <property type="evidence" value="ECO:0007669"/>
    <property type="project" value="UniProtKB-SubCell"/>
</dbReference>
<dbReference type="InterPro" id="IPR000620">
    <property type="entry name" value="EamA_dom"/>
</dbReference>
<feature type="transmembrane region" description="Helical" evidence="5">
    <location>
        <begin position="6"/>
        <end position="26"/>
    </location>
</feature>
<feature type="transmembrane region" description="Helical" evidence="5">
    <location>
        <begin position="38"/>
        <end position="55"/>
    </location>
</feature>
<name>M1V6F9_CYAM1</name>
<reference evidence="7 8" key="2">
    <citation type="journal article" date="2007" name="BMC Biol.">
        <title>A 100%-complete sequence reveals unusually simple genomic features in the hot-spring red alga Cyanidioschyzon merolae.</title>
        <authorList>
            <person name="Nozaki H."/>
            <person name="Takano H."/>
            <person name="Misumi O."/>
            <person name="Terasawa K."/>
            <person name="Matsuzaki M."/>
            <person name="Maruyama S."/>
            <person name="Nishida K."/>
            <person name="Yagisawa F."/>
            <person name="Yoshida Y."/>
            <person name="Fujiwara T."/>
            <person name="Takio S."/>
            <person name="Tamura K."/>
            <person name="Chung S.J."/>
            <person name="Nakamura S."/>
            <person name="Kuroiwa H."/>
            <person name="Tanaka K."/>
            <person name="Sato N."/>
            <person name="Kuroiwa T."/>
        </authorList>
    </citation>
    <scope>NUCLEOTIDE SEQUENCE [LARGE SCALE GENOMIC DNA]</scope>
    <source>
        <strain evidence="7 8">10D</strain>
    </source>
</reference>
<evidence type="ECO:0000313" key="7">
    <source>
        <dbReference type="EMBL" id="BAM78889.1"/>
    </source>
</evidence>
<feature type="transmembrane region" description="Helical" evidence="5">
    <location>
        <begin position="234"/>
        <end position="253"/>
    </location>
</feature>
<feature type="transmembrane region" description="Helical" evidence="5">
    <location>
        <begin position="174"/>
        <end position="191"/>
    </location>
</feature>
<feature type="domain" description="EamA" evidence="6">
    <location>
        <begin position="203"/>
        <end position="344"/>
    </location>
</feature>
<feature type="transmembrane region" description="Helical" evidence="5">
    <location>
        <begin position="326"/>
        <end position="345"/>
    </location>
</feature>
<dbReference type="OMA" id="MYGVYTI"/>
<dbReference type="Proteomes" id="UP000007014">
    <property type="component" value="Chromosome 2"/>
</dbReference>
<dbReference type="HOGENOM" id="CLU_026578_2_2_1"/>
<feature type="transmembrane region" description="Helical" evidence="5">
    <location>
        <begin position="203"/>
        <end position="222"/>
    </location>
</feature>
<evidence type="ECO:0000256" key="1">
    <source>
        <dbReference type="ARBA" id="ARBA00004141"/>
    </source>
</evidence>
<evidence type="ECO:0000256" key="3">
    <source>
        <dbReference type="ARBA" id="ARBA00022989"/>
    </source>
</evidence>
<dbReference type="Pfam" id="PF00892">
    <property type="entry name" value="EamA"/>
    <property type="match status" value="2"/>
</dbReference>
<dbReference type="PANTHER" id="PTHR23051:SF0">
    <property type="entry name" value="SOLUTE CARRIER FAMILY 35 MEMBER F5"/>
    <property type="match status" value="1"/>
</dbReference>
<keyword evidence="3 5" id="KW-1133">Transmembrane helix</keyword>
<dbReference type="EMBL" id="AP006484">
    <property type="protein sequence ID" value="BAM78889.1"/>
    <property type="molecule type" value="Genomic_DNA"/>
</dbReference>
<reference evidence="7 8" key="1">
    <citation type="journal article" date="2004" name="Nature">
        <title>Genome sequence of the ultrasmall unicellular red alga Cyanidioschyzon merolae 10D.</title>
        <authorList>
            <person name="Matsuzaki M."/>
            <person name="Misumi O."/>
            <person name="Shin-i T."/>
            <person name="Maruyama S."/>
            <person name="Takahara M."/>
            <person name="Miyagishima S."/>
            <person name="Mori T."/>
            <person name="Nishida K."/>
            <person name="Yagisawa F."/>
            <person name="Nishida K."/>
            <person name="Yoshida Y."/>
            <person name="Nishimura Y."/>
            <person name="Nakao S."/>
            <person name="Kobayashi T."/>
            <person name="Momoyama Y."/>
            <person name="Higashiyama T."/>
            <person name="Minoda A."/>
            <person name="Sano M."/>
            <person name="Nomoto H."/>
            <person name="Oishi K."/>
            <person name="Hayashi H."/>
            <person name="Ohta F."/>
            <person name="Nishizaka S."/>
            <person name="Haga S."/>
            <person name="Miura S."/>
            <person name="Morishita T."/>
            <person name="Kabeya Y."/>
            <person name="Terasawa K."/>
            <person name="Suzuki Y."/>
            <person name="Ishii Y."/>
            <person name="Asakawa S."/>
            <person name="Takano H."/>
            <person name="Ohta N."/>
            <person name="Kuroiwa H."/>
            <person name="Tanaka K."/>
            <person name="Shimizu N."/>
            <person name="Sugano S."/>
            <person name="Sato N."/>
            <person name="Nozaki H."/>
            <person name="Ogasawara N."/>
            <person name="Kohara Y."/>
            <person name="Kuroiwa T."/>
        </authorList>
    </citation>
    <scope>NUCLEOTIDE SEQUENCE [LARGE SCALE GENOMIC DNA]</scope>
    <source>
        <strain evidence="7 8">10D</strain>
    </source>
</reference>
<protein>
    <recommendedName>
        <fullName evidence="6">EamA domain-containing protein</fullName>
    </recommendedName>
</protein>
<feature type="transmembrane region" description="Helical" evidence="5">
    <location>
        <begin position="273"/>
        <end position="292"/>
    </location>
</feature>
<gene>
    <name evidence="7" type="ORF">CYME_CMB075C</name>
</gene>
<proteinExistence type="predicted"/>
<comment type="subcellular location">
    <subcellularLocation>
        <location evidence="1">Membrane</location>
        <topology evidence="1">Multi-pass membrane protein</topology>
    </subcellularLocation>
</comment>
<evidence type="ECO:0000256" key="5">
    <source>
        <dbReference type="SAM" id="Phobius"/>
    </source>
</evidence>
<evidence type="ECO:0000256" key="2">
    <source>
        <dbReference type="ARBA" id="ARBA00022692"/>
    </source>
</evidence>
<dbReference type="Gramene" id="CMB075CT">
    <property type="protein sequence ID" value="CMB075CT"/>
    <property type="gene ID" value="CMB075C"/>
</dbReference>